<protein>
    <submittedName>
        <fullName evidence="1">Uncharacterized protein</fullName>
    </submittedName>
</protein>
<keyword evidence="2" id="KW-1185">Reference proteome</keyword>
<sequence length="67" mass="7480">MVPLVAKSLTHVAGGGFRGLPLVDFQRFWRACLRLWTRCWRACHTGNACNDTVLQRRPGHAADESTA</sequence>
<dbReference type="EMBL" id="JALJOR010000002">
    <property type="protein sequence ID" value="KAK9824038.1"/>
    <property type="molecule type" value="Genomic_DNA"/>
</dbReference>
<gene>
    <name evidence="1" type="ORF">WJX72_007202</name>
</gene>
<name>A0AAW1QS50_9CHLO</name>
<reference evidence="1 2" key="1">
    <citation type="journal article" date="2024" name="Nat. Commun.">
        <title>Phylogenomics reveals the evolutionary origins of lichenization in chlorophyte algae.</title>
        <authorList>
            <person name="Puginier C."/>
            <person name="Libourel C."/>
            <person name="Otte J."/>
            <person name="Skaloud P."/>
            <person name="Haon M."/>
            <person name="Grisel S."/>
            <person name="Petersen M."/>
            <person name="Berrin J.G."/>
            <person name="Delaux P.M."/>
            <person name="Dal Grande F."/>
            <person name="Keller J."/>
        </authorList>
    </citation>
    <scope>NUCLEOTIDE SEQUENCE [LARGE SCALE GENOMIC DNA]</scope>
    <source>
        <strain evidence="1 2">SAG 2043</strain>
    </source>
</reference>
<comment type="caution">
    <text evidence="1">The sequence shown here is derived from an EMBL/GenBank/DDBJ whole genome shotgun (WGS) entry which is preliminary data.</text>
</comment>
<organism evidence="1 2">
    <name type="scientific">[Myrmecia] bisecta</name>
    <dbReference type="NCBI Taxonomy" id="41462"/>
    <lineage>
        <taxon>Eukaryota</taxon>
        <taxon>Viridiplantae</taxon>
        <taxon>Chlorophyta</taxon>
        <taxon>core chlorophytes</taxon>
        <taxon>Trebouxiophyceae</taxon>
        <taxon>Trebouxiales</taxon>
        <taxon>Trebouxiaceae</taxon>
        <taxon>Myrmecia</taxon>
    </lineage>
</organism>
<proteinExistence type="predicted"/>
<accession>A0AAW1QS50</accession>
<dbReference type="AlphaFoldDB" id="A0AAW1QS50"/>
<dbReference type="Proteomes" id="UP001489004">
    <property type="component" value="Unassembled WGS sequence"/>
</dbReference>
<evidence type="ECO:0000313" key="2">
    <source>
        <dbReference type="Proteomes" id="UP001489004"/>
    </source>
</evidence>
<evidence type="ECO:0000313" key="1">
    <source>
        <dbReference type="EMBL" id="KAK9824038.1"/>
    </source>
</evidence>